<feature type="domain" description="Tetracycline repressor TetR C-terminal" evidence="3">
    <location>
        <begin position="5"/>
        <end position="125"/>
    </location>
</feature>
<dbReference type="InterPro" id="IPR036271">
    <property type="entry name" value="Tet_transcr_reg_TetR-rel_C_sf"/>
</dbReference>
<organism evidence="4 5">
    <name type="scientific">Microbacterium fluvii</name>
    <dbReference type="NCBI Taxonomy" id="415215"/>
    <lineage>
        <taxon>Bacteria</taxon>
        <taxon>Bacillati</taxon>
        <taxon>Actinomycetota</taxon>
        <taxon>Actinomycetes</taxon>
        <taxon>Micrococcales</taxon>
        <taxon>Microbacteriaceae</taxon>
        <taxon>Microbacterium</taxon>
    </lineage>
</organism>
<evidence type="ECO:0000256" key="1">
    <source>
        <dbReference type="ARBA" id="ARBA00023015"/>
    </source>
</evidence>
<reference evidence="5" key="1">
    <citation type="journal article" date="2019" name="Int. J. Syst. Evol. Microbiol.">
        <title>The Global Catalogue of Microorganisms (GCM) 10K type strain sequencing project: providing services to taxonomists for standard genome sequencing and annotation.</title>
        <authorList>
            <consortium name="The Broad Institute Genomics Platform"/>
            <consortium name="The Broad Institute Genome Sequencing Center for Infectious Disease"/>
            <person name="Wu L."/>
            <person name="Ma J."/>
        </authorList>
    </citation>
    <scope>NUCLEOTIDE SEQUENCE [LARGE SCALE GENOMIC DNA]</scope>
    <source>
        <strain evidence="5">CGMCC 1.15772</strain>
    </source>
</reference>
<dbReference type="RefSeq" id="WP_262873090.1">
    <property type="nucleotide sequence ID" value="NZ_BAABKW010000005.1"/>
</dbReference>
<dbReference type="EMBL" id="JBHTBE010000001">
    <property type="protein sequence ID" value="MFC7268176.1"/>
    <property type="molecule type" value="Genomic_DNA"/>
</dbReference>
<evidence type="ECO:0000256" key="2">
    <source>
        <dbReference type="ARBA" id="ARBA00023163"/>
    </source>
</evidence>
<dbReference type="Proteomes" id="UP001596507">
    <property type="component" value="Unassembled WGS sequence"/>
</dbReference>
<proteinExistence type="predicted"/>
<evidence type="ECO:0000259" key="3">
    <source>
        <dbReference type="Pfam" id="PF02909"/>
    </source>
</evidence>
<dbReference type="Gene3D" id="1.10.357.10">
    <property type="entry name" value="Tetracycline Repressor, domain 2"/>
    <property type="match status" value="1"/>
</dbReference>
<dbReference type="SUPFAM" id="SSF48498">
    <property type="entry name" value="Tetracyclin repressor-like, C-terminal domain"/>
    <property type="match status" value="1"/>
</dbReference>
<evidence type="ECO:0000313" key="5">
    <source>
        <dbReference type="Proteomes" id="UP001596507"/>
    </source>
</evidence>
<gene>
    <name evidence="4" type="ORF">ACFQRL_04285</name>
</gene>
<sequence length="134" mass="14269">MDAPDWKAGLRAGATATFDALARHPLAVPLFAATVPSGPNATAMRERSIGQLLEHGFAPELAAHTYTSVGHLTIGFGLQLLYAPTQSLARRHLPPATARVAEHLDSSLREEFQFGLQMMIQGVAASQPRDGTAL</sequence>
<dbReference type="InterPro" id="IPR004111">
    <property type="entry name" value="Repressor_TetR_C"/>
</dbReference>
<protein>
    <submittedName>
        <fullName evidence="4">TetR/AcrR family transcriptional regulator C-terminal domain-containing protein</fullName>
    </submittedName>
</protein>
<accession>A0ABW2HCH7</accession>
<name>A0ABW2HCH7_9MICO</name>
<keyword evidence="1" id="KW-0805">Transcription regulation</keyword>
<dbReference type="Pfam" id="PF02909">
    <property type="entry name" value="TetR_C_1"/>
    <property type="match status" value="1"/>
</dbReference>
<keyword evidence="2" id="KW-0804">Transcription</keyword>
<comment type="caution">
    <text evidence="4">The sequence shown here is derived from an EMBL/GenBank/DDBJ whole genome shotgun (WGS) entry which is preliminary data.</text>
</comment>
<evidence type="ECO:0000313" key="4">
    <source>
        <dbReference type="EMBL" id="MFC7268176.1"/>
    </source>
</evidence>
<keyword evidence="5" id="KW-1185">Reference proteome</keyword>